<dbReference type="EMBL" id="AFNU02000012">
    <property type="protein sequence ID" value="ERJ11359.1"/>
    <property type="molecule type" value="Genomic_DNA"/>
</dbReference>
<reference evidence="2 3" key="2">
    <citation type="journal article" date="2013" name="PLoS ONE">
        <title>INDIGO - INtegrated Data Warehouse of MIcrobial GenOmes with Examples from the Red Sea Extremophiles.</title>
        <authorList>
            <person name="Alam I."/>
            <person name="Antunes A."/>
            <person name="Kamau A.A."/>
            <person name="Ba Alawi W."/>
            <person name="Kalkatawi M."/>
            <person name="Stingl U."/>
            <person name="Bajic V.B."/>
        </authorList>
    </citation>
    <scope>NUCLEOTIDE SEQUENCE [LARGE SCALE GENOMIC DNA]</scope>
    <source>
        <strain evidence="2 3">SSD-17B</strain>
    </source>
</reference>
<evidence type="ECO:0000313" key="2">
    <source>
        <dbReference type="EMBL" id="ERJ11359.1"/>
    </source>
</evidence>
<dbReference type="Pfam" id="PF13302">
    <property type="entry name" value="Acetyltransf_3"/>
    <property type="match status" value="1"/>
</dbReference>
<gene>
    <name evidence="2" type="ORF">HLPCO_002661</name>
</gene>
<dbReference type="AlphaFoldDB" id="F7Q0Z8"/>
<dbReference type="EC" id="2.3.1.158" evidence="2"/>
<dbReference type="Proteomes" id="UP000005707">
    <property type="component" value="Unassembled WGS sequence"/>
</dbReference>
<dbReference type="PANTHER" id="PTHR39173">
    <property type="entry name" value="ACETYLTRANSFERASE"/>
    <property type="match status" value="1"/>
</dbReference>
<dbReference type="InterPro" id="IPR016181">
    <property type="entry name" value="Acyl_CoA_acyltransferase"/>
</dbReference>
<keyword evidence="3" id="KW-1185">Reference proteome</keyword>
<dbReference type="InterPro" id="IPR000182">
    <property type="entry name" value="GNAT_dom"/>
</dbReference>
<accession>F7Q0Z8</accession>
<dbReference type="PANTHER" id="PTHR39173:SF1">
    <property type="entry name" value="ACETYLTRANSFERASE"/>
    <property type="match status" value="1"/>
</dbReference>
<dbReference type="STRING" id="1033810.HLPCO_002661"/>
<dbReference type="CDD" id="cd04301">
    <property type="entry name" value="NAT_SF"/>
    <property type="match status" value="1"/>
</dbReference>
<evidence type="ECO:0000259" key="1">
    <source>
        <dbReference type="PROSITE" id="PS51186"/>
    </source>
</evidence>
<dbReference type="SUPFAM" id="SSF55729">
    <property type="entry name" value="Acyl-CoA N-acyltransferases (Nat)"/>
    <property type="match status" value="1"/>
</dbReference>
<protein>
    <submittedName>
        <fullName evidence="2">Acetyltransferase GNAT family protein</fullName>
        <ecNumber evidence="2">2.3.1.158</ecNumber>
    </submittedName>
</protein>
<feature type="domain" description="N-acetyltransferase" evidence="1">
    <location>
        <begin position="11"/>
        <end position="173"/>
    </location>
</feature>
<dbReference type="RefSeq" id="WP_008827261.1">
    <property type="nucleotide sequence ID" value="NZ_AFNU02000012.1"/>
</dbReference>
<name>F7Q0Z8_9MOLU</name>
<dbReference type="InParanoid" id="F7Q0Z8"/>
<reference evidence="2 3" key="1">
    <citation type="journal article" date="2011" name="J. Bacteriol.">
        <title>Genome sequence of Haloplasma contractile, an unusual contractile bacterium from a deep-sea anoxic brine lake.</title>
        <authorList>
            <person name="Antunes A."/>
            <person name="Alam I."/>
            <person name="El Dorry H."/>
            <person name="Siam R."/>
            <person name="Robertson A."/>
            <person name="Bajic V.B."/>
            <person name="Stingl U."/>
        </authorList>
    </citation>
    <scope>NUCLEOTIDE SEQUENCE [LARGE SCALE GENOMIC DNA]</scope>
    <source>
        <strain evidence="2 3">SSD-17B</strain>
    </source>
</reference>
<sequence length="173" mass="19704">MSEIKLIKPTLRLKEEFLDMVQDFKNNSERPSPSTLNFDKDTISQMIQILDDNSKGIGMKKGHVENTTYWLVRNNRVIGGVNIRHRLNDYLLKYDGHLGGGIRPSDRNKGYATKMLALALAKTREMGMDKVLITCNKGNIASEKTIIKNGGVFESEETEDNGNVVRRFWIMLK</sequence>
<evidence type="ECO:0000313" key="3">
    <source>
        <dbReference type="Proteomes" id="UP000005707"/>
    </source>
</evidence>
<keyword evidence="2" id="KW-0012">Acyltransferase</keyword>
<dbReference type="Gene3D" id="3.40.630.30">
    <property type="match status" value="1"/>
</dbReference>
<dbReference type="eggNOG" id="COG3981">
    <property type="taxonomic scope" value="Bacteria"/>
</dbReference>
<organism evidence="2 3">
    <name type="scientific">Haloplasma contractile SSD-17B</name>
    <dbReference type="NCBI Taxonomy" id="1033810"/>
    <lineage>
        <taxon>Bacteria</taxon>
        <taxon>Bacillati</taxon>
        <taxon>Mycoplasmatota</taxon>
        <taxon>Mollicutes</taxon>
        <taxon>Haloplasmatales</taxon>
        <taxon>Haloplasmataceae</taxon>
        <taxon>Haloplasma</taxon>
    </lineage>
</organism>
<comment type="caution">
    <text evidence="2">The sequence shown here is derived from an EMBL/GenBank/DDBJ whole genome shotgun (WGS) entry which is preliminary data.</text>
</comment>
<dbReference type="GO" id="GO:0046027">
    <property type="term" value="F:phospholipid:diacylglycerol acyltransferase activity"/>
    <property type="evidence" value="ECO:0007669"/>
    <property type="project" value="UniProtKB-EC"/>
</dbReference>
<dbReference type="OrthoDB" id="9797989at2"/>
<keyword evidence="2" id="KW-0808">Transferase</keyword>
<proteinExistence type="predicted"/>
<dbReference type="PROSITE" id="PS51186">
    <property type="entry name" value="GNAT"/>
    <property type="match status" value="1"/>
</dbReference>